<keyword evidence="1" id="KW-0614">Plasmid</keyword>
<reference evidence="1 2" key="1">
    <citation type="submission" date="2016-09" db="EMBL/GenBank/DDBJ databases">
        <title>The complete genome sequences of Rhizobium gallicum, symbiovars gallicum and phaseoli, symbionts associated to common bean (Phaseolus vulgaris).</title>
        <authorList>
            <person name="Bustos P."/>
            <person name="Santamaria R.I."/>
            <person name="Perez-Carrascal O.M."/>
            <person name="Juarez S."/>
            <person name="Lozano L."/>
            <person name="Martinez-Flores I."/>
            <person name="Martinez-Romero E."/>
            <person name="Cevallos M."/>
            <person name="Romero D."/>
            <person name="Davila G."/>
            <person name="Gonzalez V."/>
        </authorList>
    </citation>
    <scope>NUCLEOTIDE SEQUENCE [LARGE SCALE GENOMIC DNA]</scope>
    <source>
        <strain evidence="1 2">8C-3</strain>
        <plasmid evidence="2">Plasmid prsp8c3a</plasmid>
    </source>
</reference>
<evidence type="ECO:0000313" key="2">
    <source>
        <dbReference type="Proteomes" id="UP000185109"/>
    </source>
</evidence>
<dbReference type="AlphaFoldDB" id="A0A1L5PAU7"/>
<dbReference type="Proteomes" id="UP000185109">
    <property type="component" value="Plasmid pRsp8C3a"/>
</dbReference>
<geneLocation type="plasmid" evidence="2">
    <name>prsp8c3a</name>
</geneLocation>
<evidence type="ECO:0000313" key="1">
    <source>
        <dbReference type="EMBL" id="APO77232.1"/>
    </source>
</evidence>
<organism evidence="1 2">
    <name type="scientific">Rhizobium etli 8C-3</name>
    <dbReference type="NCBI Taxonomy" id="538025"/>
    <lineage>
        <taxon>Bacteria</taxon>
        <taxon>Pseudomonadati</taxon>
        <taxon>Pseudomonadota</taxon>
        <taxon>Alphaproteobacteria</taxon>
        <taxon>Hyphomicrobiales</taxon>
        <taxon>Rhizobiaceae</taxon>
        <taxon>Rhizobium/Agrobacterium group</taxon>
        <taxon>Rhizobium</taxon>
    </lineage>
</organism>
<sequence>MCLNFKRAPDIEREAWSKHRSEIAILDFKTVSFVALGSDVRISMAGVFGTNQQADAQIPELENRIKRLNALSLRKELLPTRQCVYAQFPISNRSPQPC</sequence>
<dbReference type="EMBL" id="CP017242">
    <property type="protein sequence ID" value="APO77232.1"/>
    <property type="molecule type" value="Genomic_DNA"/>
</dbReference>
<gene>
    <name evidence="1" type="ORF">AM571_PA00352</name>
</gene>
<protein>
    <submittedName>
        <fullName evidence="1">Uncharacterized protein</fullName>
    </submittedName>
</protein>
<proteinExistence type="predicted"/>
<name>A0A1L5PAU7_RHIET</name>
<accession>A0A1L5PAU7</accession>